<dbReference type="AlphaFoldDB" id="A0A158C224"/>
<dbReference type="RefSeq" id="WP_061135671.1">
    <property type="nucleotide sequence ID" value="NZ_FCNX02000008.1"/>
</dbReference>
<name>A0A158C224_9BURK</name>
<evidence type="ECO:0000313" key="2">
    <source>
        <dbReference type="EMBL" id="SAK75936.1"/>
    </source>
</evidence>
<dbReference type="STRING" id="1777138.AWB77_03506"/>
<proteinExistence type="predicted"/>
<keyword evidence="3" id="KW-1185">Reference proteome</keyword>
<feature type="region of interest" description="Disordered" evidence="1">
    <location>
        <begin position="44"/>
        <end position="78"/>
    </location>
</feature>
<evidence type="ECO:0000313" key="3">
    <source>
        <dbReference type="Proteomes" id="UP000054903"/>
    </source>
</evidence>
<gene>
    <name evidence="2" type="ORF">AWB77_03506</name>
</gene>
<dbReference type="EMBL" id="FCNX02000008">
    <property type="protein sequence ID" value="SAK75936.1"/>
    <property type="molecule type" value="Genomic_DNA"/>
</dbReference>
<dbReference type="OrthoDB" id="9100881at2"/>
<evidence type="ECO:0000256" key="1">
    <source>
        <dbReference type="SAM" id="MobiDB-lite"/>
    </source>
</evidence>
<reference evidence="2" key="1">
    <citation type="submission" date="2016-01" db="EMBL/GenBank/DDBJ databases">
        <authorList>
            <person name="Peeters C."/>
        </authorList>
    </citation>
    <scope>NUCLEOTIDE SEQUENCE</scope>
    <source>
        <strain evidence="2">LMG 29320</strain>
    </source>
</reference>
<organism evidence="2 3">
    <name type="scientific">Caballeronia fortuita</name>
    <dbReference type="NCBI Taxonomy" id="1777138"/>
    <lineage>
        <taxon>Bacteria</taxon>
        <taxon>Pseudomonadati</taxon>
        <taxon>Pseudomonadota</taxon>
        <taxon>Betaproteobacteria</taxon>
        <taxon>Burkholderiales</taxon>
        <taxon>Burkholderiaceae</taxon>
        <taxon>Caballeronia</taxon>
    </lineage>
</organism>
<accession>A0A158C224</accession>
<protein>
    <submittedName>
        <fullName evidence="2">Uncharacterized protein</fullName>
    </submittedName>
</protein>
<comment type="caution">
    <text evidence="2">The sequence shown here is derived from an EMBL/GenBank/DDBJ whole genome shotgun (WGS) entry which is preliminary data.</text>
</comment>
<dbReference type="Proteomes" id="UP000054903">
    <property type="component" value="Unassembled WGS sequence"/>
</dbReference>
<sequence length="78" mass="8252">MARPSIGVFGALFALGGVLAWKWVQAQDAAGRRTARDLNRWEDEGGKVLTPSTGARAHPVNGHGTVGGSADAWHFPRS</sequence>